<keyword evidence="4" id="KW-0808">Transferase</keyword>
<dbReference type="Pfam" id="PF00480">
    <property type="entry name" value="ROK"/>
    <property type="match status" value="1"/>
</dbReference>
<gene>
    <name evidence="4" type="ORF">F4694_004760</name>
</gene>
<comment type="similarity">
    <text evidence="2">Belongs to the ROK (NagC/XylR) family.</text>
</comment>
<evidence type="ECO:0000256" key="3">
    <source>
        <dbReference type="ARBA" id="ARBA00022629"/>
    </source>
</evidence>
<dbReference type="AlphaFoldDB" id="A0A852TI91"/>
<dbReference type="SUPFAM" id="SSF53067">
    <property type="entry name" value="Actin-like ATPase domain"/>
    <property type="match status" value="1"/>
</dbReference>
<dbReference type="Proteomes" id="UP000548423">
    <property type="component" value="Unassembled WGS sequence"/>
</dbReference>
<dbReference type="InterPro" id="IPR043129">
    <property type="entry name" value="ATPase_NBD"/>
</dbReference>
<keyword evidence="3" id="KW-0859">Xylose metabolism</keyword>
<dbReference type="Gene3D" id="1.10.10.10">
    <property type="entry name" value="Winged helix-like DNA-binding domain superfamily/Winged helix DNA-binding domain"/>
    <property type="match status" value="1"/>
</dbReference>
<dbReference type="InterPro" id="IPR036388">
    <property type="entry name" value="WH-like_DNA-bd_sf"/>
</dbReference>
<reference evidence="5" key="2">
    <citation type="submission" date="2020-08" db="EMBL/GenBank/DDBJ databases">
        <title>The Agave Microbiome: Exploring the role of microbial communities in plant adaptations to desert environments.</title>
        <authorList>
            <person name="Partida-Martinez L.P."/>
        </authorList>
    </citation>
    <scope>NUCLEOTIDE SEQUENCE [LARGE SCALE GENOMIC DNA]</scope>
    <source>
        <strain evidence="5">AT2.8</strain>
    </source>
</reference>
<dbReference type="GO" id="GO:0042732">
    <property type="term" value="P:D-xylose metabolic process"/>
    <property type="evidence" value="ECO:0007669"/>
    <property type="project" value="UniProtKB-KW"/>
</dbReference>
<protein>
    <submittedName>
        <fullName evidence="4">NBD/HSP70 family sugar kinase</fullName>
    </submittedName>
</protein>
<dbReference type="PROSITE" id="PS01125">
    <property type="entry name" value="ROK"/>
    <property type="match status" value="1"/>
</dbReference>
<dbReference type="EMBL" id="JACCBX010000011">
    <property type="protein sequence ID" value="NYE07919.1"/>
    <property type="molecule type" value="Genomic_DNA"/>
</dbReference>
<evidence type="ECO:0000256" key="2">
    <source>
        <dbReference type="ARBA" id="ARBA00006479"/>
    </source>
</evidence>
<comment type="caution">
    <text evidence="4">The sequence shown here is derived from an EMBL/GenBank/DDBJ whole genome shotgun (WGS) entry which is preliminary data.</text>
</comment>
<dbReference type="SUPFAM" id="SSF46785">
    <property type="entry name" value="Winged helix' DNA-binding domain"/>
    <property type="match status" value="1"/>
</dbReference>
<comment type="function">
    <text evidence="1">Transcriptional repressor of xylose-utilizing enzymes.</text>
</comment>
<reference evidence="5" key="1">
    <citation type="submission" date="2020-07" db="EMBL/GenBank/DDBJ databases">
        <authorList>
            <person name="Partida-Martinez L."/>
            <person name="Huntemann M."/>
            <person name="Clum A."/>
            <person name="Wang J."/>
            <person name="Palaniappan K."/>
            <person name="Ritter S."/>
            <person name="Chen I.-M."/>
            <person name="Stamatis D."/>
            <person name="Reddy T."/>
            <person name="O'Malley R."/>
            <person name="Daum C."/>
            <person name="Shapiro N."/>
            <person name="Ivanova N."/>
            <person name="Kyrpides N."/>
            <person name="Woyke T."/>
        </authorList>
    </citation>
    <scope>NUCLEOTIDE SEQUENCE [LARGE SCALE GENOMIC DNA]</scope>
    <source>
        <strain evidence="5">AT2.8</strain>
    </source>
</reference>
<dbReference type="CDD" id="cd24077">
    <property type="entry name" value="ASKHA_ATPase_ROK_SaXylR-like"/>
    <property type="match status" value="1"/>
</dbReference>
<accession>A0A852TI91</accession>
<dbReference type="InterPro" id="IPR036390">
    <property type="entry name" value="WH_DNA-bd_sf"/>
</dbReference>
<dbReference type="PANTHER" id="PTHR18964:SF149">
    <property type="entry name" value="BIFUNCTIONAL UDP-N-ACETYLGLUCOSAMINE 2-EPIMERASE_N-ACETYLMANNOSAMINE KINASE"/>
    <property type="match status" value="1"/>
</dbReference>
<proteinExistence type="inferred from homology"/>
<name>A0A852TI91_9BACI</name>
<organism evidence="4 5">
    <name type="scientific">Neobacillus niacini</name>
    <dbReference type="NCBI Taxonomy" id="86668"/>
    <lineage>
        <taxon>Bacteria</taxon>
        <taxon>Bacillati</taxon>
        <taxon>Bacillota</taxon>
        <taxon>Bacilli</taxon>
        <taxon>Bacillales</taxon>
        <taxon>Bacillaceae</taxon>
        <taxon>Neobacillus</taxon>
    </lineage>
</organism>
<evidence type="ECO:0000313" key="5">
    <source>
        <dbReference type="Proteomes" id="UP000548423"/>
    </source>
</evidence>
<dbReference type="InterPro" id="IPR049874">
    <property type="entry name" value="ROK_cs"/>
</dbReference>
<sequence>MEIAVPAHMKKINKSVILANIIKHGMISRVDLANITKLTKATISTQVSHLIEEGLLIETHQEYYNVGRKPIMLSLNYHAGYAIGIDLDYRDITFTVSDLIGKPVHSDKVELGYSNYDEVLQILISQINKYKETYSQSRYGIVGVVIGIHGTVKNDETIGFVPQHKWHNMDLKGDLEQHLDLAVSIENNANLCAFAEKVFSCHTSENLISINMYSGIGLGVLMNGELVKGYLGYTGEIGHMIINPDGKPCNCGNSGCWELYASEGSFFKQLTEKLDQSKLDYRDVKNFIKAKDPVVMHEIDEFIKYIVVGLNNIINLLNPETLVLNSELLKLFPEAESKIKLNLTSSISSYKEILLSKLGTNACVMGACALAIKKFLEIPELSLPVA</sequence>
<dbReference type="GO" id="GO:0016301">
    <property type="term" value="F:kinase activity"/>
    <property type="evidence" value="ECO:0007669"/>
    <property type="project" value="UniProtKB-KW"/>
</dbReference>
<keyword evidence="3" id="KW-0119">Carbohydrate metabolism</keyword>
<evidence type="ECO:0000256" key="1">
    <source>
        <dbReference type="ARBA" id="ARBA00002486"/>
    </source>
</evidence>
<dbReference type="InterPro" id="IPR000600">
    <property type="entry name" value="ROK"/>
</dbReference>
<dbReference type="Gene3D" id="3.30.420.40">
    <property type="match status" value="2"/>
</dbReference>
<keyword evidence="4" id="KW-0418">Kinase</keyword>
<dbReference type="PANTHER" id="PTHR18964">
    <property type="entry name" value="ROK (REPRESSOR, ORF, KINASE) FAMILY"/>
    <property type="match status" value="1"/>
</dbReference>
<evidence type="ECO:0000313" key="4">
    <source>
        <dbReference type="EMBL" id="NYE07919.1"/>
    </source>
</evidence>